<evidence type="ECO:0000256" key="8">
    <source>
        <dbReference type="ARBA" id="ARBA00048793"/>
    </source>
</evidence>
<gene>
    <name evidence="12" type="ORF">HMPREF1222_01378</name>
</gene>
<evidence type="ECO:0000313" key="13">
    <source>
        <dbReference type="Proteomes" id="UP000014605"/>
    </source>
</evidence>
<dbReference type="InterPro" id="IPR013328">
    <property type="entry name" value="6PGD_dom2"/>
</dbReference>
<accession>S3MCN3</accession>
<feature type="domain" description="Ketopantoate reductase C-terminal" evidence="11">
    <location>
        <begin position="177"/>
        <end position="305"/>
    </location>
</feature>
<sequence>MKVVIAGSGAMGCSFGFMLQKSGNDVTLLDGWQNNIDAIRKDGLHLQDGTAELSTKIDIYKPEEFKDSADFVIVFTKSMQLENMLSSIKHVLRDDTKILCLLNGLGHTETLKKFIEPKNIFMGVTVVTAGMKGPGSAVLSSHGKTEIQNIVPEGKAGAELIVETLNKATMPAVYSDNILWSIWRKAALNGAMNSTCTIMECNMLELGSIAGCKDMMRCIISEFAAIARTQGVTLDVDSVTDYVYGFTQPDFVGAKHYPSMHQDLIKNHRLTEIDFLNGYISRKGKELHIPTPYCDLITTFVHGKEKLFGL</sequence>
<dbReference type="AlphaFoldDB" id="S3MCN3"/>
<evidence type="ECO:0000256" key="7">
    <source>
        <dbReference type="ARBA" id="ARBA00032024"/>
    </source>
</evidence>
<dbReference type="UniPathway" id="UPA00028">
    <property type="reaction ID" value="UER00004"/>
</dbReference>
<reference evidence="12 13" key="1">
    <citation type="submission" date="2013-04" db="EMBL/GenBank/DDBJ databases">
        <title>The Genome Sequence of Treponema vincentii F0403.</title>
        <authorList>
            <consortium name="The Broad Institute Genomics Platform"/>
            <person name="Earl A."/>
            <person name="Ward D."/>
            <person name="Feldgarden M."/>
            <person name="Gevers D."/>
            <person name="Leonetti C."/>
            <person name="Izard J."/>
            <person name="Walker B."/>
            <person name="Young S."/>
            <person name="Zeng Q."/>
            <person name="Gargeya S."/>
            <person name="Fitzgerald M."/>
            <person name="Haas B."/>
            <person name="Abouelleil A."/>
            <person name="Allen A.W."/>
            <person name="Alvarado L."/>
            <person name="Arachchi H.M."/>
            <person name="Berlin A.M."/>
            <person name="Chapman S.B."/>
            <person name="Gainer-Dewar J."/>
            <person name="Goldberg J."/>
            <person name="Griggs A."/>
            <person name="Gujja S."/>
            <person name="Hansen M."/>
            <person name="Howarth C."/>
            <person name="Imamovic A."/>
            <person name="Ireland A."/>
            <person name="Larimer J."/>
            <person name="McCowan C."/>
            <person name="Murphy C."/>
            <person name="Pearson M."/>
            <person name="Poon T.W."/>
            <person name="Priest M."/>
            <person name="Roberts A."/>
            <person name="Saif S."/>
            <person name="Shea T."/>
            <person name="Sisk P."/>
            <person name="Sykes S."/>
            <person name="Wortman J."/>
            <person name="Nusbaum C."/>
            <person name="Birren B."/>
        </authorList>
    </citation>
    <scope>NUCLEOTIDE SEQUENCE [LARGE SCALE GENOMIC DNA]</scope>
    <source>
        <strain evidence="12 13">F0403</strain>
    </source>
</reference>
<comment type="function">
    <text evidence="9">Catalyzes the NADPH-dependent reduction of ketopantoate into pantoic acid.</text>
</comment>
<evidence type="ECO:0000256" key="1">
    <source>
        <dbReference type="ARBA" id="ARBA00004994"/>
    </source>
</evidence>
<dbReference type="Pfam" id="PF02558">
    <property type="entry name" value="ApbA"/>
    <property type="match status" value="1"/>
</dbReference>
<comment type="caution">
    <text evidence="12">The sequence shown here is derived from an EMBL/GenBank/DDBJ whole genome shotgun (WGS) entry which is preliminary data.</text>
</comment>
<dbReference type="GeneID" id="301461540"/>
<evidence type="ECO:0000256" key="3">
    <source>
        <dbReference type="ARBA" id="ARBA00013014"/>
    </source>
</evidence>
<organism evidence="12 13">
    <name type="scientific">Treponema vincentii F0403</name>
    <dbReference type="NCBI Taxonomy" id="1125702"/>
    <lineage>
        <taxon>Bacteria</taxon>
        <taxon>Pseudomonadati</taxon>
        <taxon>Spirochaetota</taxon>
        <taxon>Spirochaetia</taxon>
        <taxon>Spirochaetales</taxon>
        <taxon>Treponemataceae</taxon>
        <taxon>Treponema</taxon>
    </lineage>
</organism>
<proteinExistence type="inferred from homology"/>
<evidence type="ECO:0000256" key="6">
    <source>
        <dbReference type="ARBA" id="ARBA00023002"/>
    </source>
</evidence>
<dbReference type="GO" id="GO:0005737">
    <property type="term" value="C:cytoplasm"/>
    <property type="evidence" value="ECO:0007669"/>
    <property type="project" value="TreeGrafter"/>
</dbReference>
<dbReference type="SUPFAM" id="SSF51735">
    <property type="entry name" value="NAD(P)-binding Rossmann-fold domains"/>
    <property type="match status" value="1"/>
</dbReference>
<dbReference type="GO" id="GO:0008677">
    <property type="term" value="F:2-dehydropantoate 2-reductase activity"/>
    <property type="evidence" value="ECO:0007669"/>
    <property type="project" value="UniProtKB-EC"/>
</dbReference>
<dbReference type="PATRIC" id="fig|1125702.3.peg.1429"/>
<comment type="pathway">
    <text evidence="1 9">Cofactor biosynthesis; (R)-pantothenate biosynthesis; (R)-pantoate from 3-methyl-2-oxobutanoate: step 2/2.</text>
</comment>
<feature type="domain" description="Ketopantoate reductase N-terminal" evidence="10">
    <location>
        <begin position="3"/>
        <end position="149"/>
    </location>
</feature>
<evidence type="ECO:0000259" key="10">
    <source>
        <dbReference type="Pfam" id="PF02558"/>
    </source>
</evidence>
<dbReference type="InterPro" id="IPR003710">
    <property type="entry name" value="ApbA"/>
</dbReference>
<evidence type="ECO:0000256" key="2">
    <source>
        <dbReference type="ARBA" id="ARBA00007870"/>
    </source>
</evidence>
<dbReference type="EC" id="1.1.1.169" evidence="3 9"/>
<evidence type="ECO:0000256" key="4">
    <source>
        <dbReference type="ARBA" id="ARBA00019465"/>
    </source>
</evidence>
<dbReference type="InterPro" id="IPR008927">
    <property type="entry name" value="6-PGluconate_DH-like_C_sf"/>
</dbReference>
<dbReference type="InterPro" id="IPR013332">
    <property type="entry name" value="KPR_N"/>
</dbReference>
<evidence type="ECO:0000313" key="12">
    <source>
        <dbReference type="EMBL" id="EPF46799.1"/>
    </source>
</evidence>
<dbReference type="NCBIfam" id="TIGR00745">
    <property type="entry name" value="apbA_panE"/>
    <property type="match status" value="1"/>
</dbReference>
<dbReference type="PANTHER" id="PTHR43765">
    <property type="entry name" value="2-DEHYDROPANTOATE 2-REDUCTASE-RELATED"/>
    <property type="match status" value="1"/>
</dbReference>
<keyword evidence="13" id="KW-1185">Reference proteome</keyword>
<dbReference type="EMBL" id="ATFC01000008">
    <property type="protein sequence ID" value="EPF46799.1"/>
    <property type="molecule type" value="Genomic_DNA"/>
</dbReference>
<protein>
    <recommendedName>
        <fullName evidence="4 9">2-dehydropantoate 2-reductase</fullName>
        <ecNumber evidence="3 9">1.1.1.169</ecNumber>
    </recommendedName>
    <alternativeName>
        <fullName evidence="7 9">Ketopantoate reductase</fullName>
    </alternativeName>
</protein>
<dbReference type="SUPFAM" id="SSF48179">
    <property type="entry name" value="6-phosphogluconate dehydrogenase C-terminal domain-like"/>
    <property type="match status" value="1"/>
</dbReference>
<evidence type="ECO:0000259" key="11">
    <source>
        <dbReference type="Pfam" id="PF08546"/>
    </source>
</evidence>
<comment type="catalytic activity">
    <reaction evidence="8 9">
        <text>(R)-pantoate + NADP(+) = 2-dehydropantoate + NADPH + H(+)</text>
        <dbReference type="Rhea" id="RHEA:16233"/>
        <dbReference type="ChEBI" id="CHEBI:11561"/>
        <dbReference type="ChEBI" id="CHEBI:15378"/>
        <dbReference type="ChEBI" id="CHEBI:15980"/>
        <dbReference type="ChEBI" id="CHEBI:57783"/>
        <dbReference type="ChEBI" id="CHEBI:58349"/>
        <dbReference type="EC" id="1.1.1.169"/>
    </reaction>
</comment>
<comment type="similarity">
    <text evidence="2 9">Belongs to the ketopantoate reductase family.</text>
</comment>
<evidence type="ECO:0000256" key="9">
    <source>
        <dbReference type="RuleBase" id="RU362068"/>
    </source>
</evidence>
<evidence type="ECO:0000256" key="5">
    <source>
        <dbReference type="ARBA" id="ARBA00022857"/>
    </source>
</evidence>
<keyword evidence="6 9" id="KW-0560">Oxidoreductase</keyword>
<dbReference type="InterPro" id="IPR050838">
    <property type="entry name" value="Ketopantoate_reductase"/>
</dbReference>
<dbReference type="GO" id="GO:0050661">
    <property type="term" value="F:NADP binding"/>
    <property type="evidence" value="ECO:0007669"/>
    <property type="project" value="TreeGrafter"/>
</dbReference>
<dbReference type="PANTHER" id="PTHR43765:SF2">
    <property type="entry name" value="2-DEHYDROPANTOATE 2-REDUCTASE"/>
    <property type="match status" value="1"/>
</dbReference>
<dbReference type="Proteomes" id="UP000014605">
    <property type="component" value="Unassembled WGS sequence"/>
</dbReference>
<dbReference type="Gene3D" id="1.10.1040.10">
    <property type="entry name" value="N-(1-d-carboxylethyl)-l-norvaline Dehydrogenase, domain 2"/>
    <property type="match status" value="1"/>
</dbReference>
<name>S3MCN3_9SPIR</name>
<dbReference type="InterPro" id="IPR013752">
    <property type="entry name" value="KPA_reductase"/>
</dbReference>
<dbReference type="GO" id="GO:0015940">
    <property type="term" value="P:pantothenate biosynthetic process"/>
    <property type="evidence" value="ECO:0007669"/>
    <property type="project" value="UniProtKB-UniPathway"/>
</dbReference>
<keyword evidence="9" id="KW-0566">Pantothenate biosynthesis</keyword>
<dbReference type="Gene3D" id="3.40.50.720">
    <property type="entry name" value="NAD(P)-binding Rossmann-like Domain"/>
    <property type="match status" value="1"/>
</dbReference>
<dbReference type="RefSeq" id="WP_016518782.1">
    <property type="nucleotide sequence ID" value="NZ_KE332512.1"/>
</dbReference>
<dbReference type="Pfam" id="PF08546">
    <property type="entry name" value="ApbA_C"/>
    <property type="match status" value="1"/>
</dbReference>
<keyword evidence="5 9" id="KW-0521">NADP</keyword>
<dbReference type="NCBIfam" id="NF005088">
    <property type="entry name" value="PRK06522.1-2"/>
    <property type="match status" value="1"/>
</dbReference>
<dbReference type="InterPro" id="IPR036291">
    <property type="entry name" value="NAD(P)-bd_dom_sf"/>
</dbReference>
<dbReference type="HOGENOM" id="CLU_031468_0_0_12"/>